<evidence type="ECO:0000256" key="6">
    <source>
        <dbReference type="ARBA" id="ARBA00022833"/>
    </source>
</evidence>
<dbReference type="Pfam" id="PF05649">
    <property type="entry name" value="Peptidase_M13_N"/>
    <property type="match status" value="1"/>
</dbReference>
<dbReference type="AlphaFoldDB" id="T1KJU2"/>
<dbReference type="GO" id="GO:0005886">
    <property type="term" value="C:plasma membrane"/>
    <property type="evidence" value="ECO:0007669"/>
    <property type="project" value="TreeGrafter"/>
</dbReference>
<dbReference type="InterPro" id="IPR018497">
    <property type="entry name" value="Peptidase_M13_C"/>
</dbReference>
<feature type="domain" description="Peptidase M13 N-terminal" evidence="10">
    <location>
        <begin position="108"/>
        <end position="498"/>
    </location>
</feature>
<keyword evidence="12" id="KW-1185">Reference proteome</keyword>
<evidence type="ECO:0000313" key="11">
    <source>
        <dbReference type="EnsemblMetazoa" id="tetur13g01230.1"/>
    </source>
</evidence>
<evidence type="ECO:0000259" key="9">
    <source>
        <dbReference type="Pfam" id="PF01431"/>
    </source>
</evidence>
<evidence type="ECO:0000256" key="8">
    <source>
        <dbReference type="SAM" id="Phobius"/>
    </source>
</evidence>
<dbReference type="CDD" id="cd08662">
    <property type="entry name" value="M13"/>
    <property type="match status" value="1"/>
</dbReference>
<dbReference type="EnsemblMetazoa" id="tetur13g01230.1">
    <property type="protein sequence ID" value="tetur13g01230.1"/>
    <property type="gene ID" value="tetur13g01230"/>
</dbReference>
<evidence type="ECO:0000313" key="12">
    <source>
        <dbReference type="Proteomes" id="UP000015104"/>
    </source>
</evidence>
<dbReference type="PRINTS" id="PR00786">
    <property type="entry name" value="NEPRILYSIN"/>
</dbReference>
<keyword evidence="7" id="KW-0482">Metalloprotease</keyword>
<dbReference type="OMA" id="WINSHAI"/>
<dbReference type="GO" id="GO:0016485">
    <property type="term" value="P:protein processing"/>
    <property type="evidence" value="ECO:0007669"/>
    <property type="project" value="TreeGrafter"/>
</dbReference>
<evidence type="ECO:0000256" key="7">
    <source>
        <dbReference type="ARBA" id="ARBA00023049"/>
    </source>
</evidence>
<evidence type="ECO:0000256" key="3">
    <source>
        <dbReference type="ARBA" id="ARBA00022670"/>
    </source>
</evidence>
<organism evidence="11 12">
    <name type="scientific">Tetranychus urticae</name>
    <name type="common">Two-spotted spider mite</name>
    <dbReference type="NCBI Taxonomy" id="32264"/>
    <lineage>
        <taxon>Eukaryota</taxon>
        <taxon>Metazoa</taxon>
        <taxon>Ecdysozoa</taxon>
        <taxon>Arthropoda</taxon>
        <taxon>Chelicerata</taxon>
        <taxon>Arachnida</taxon>
        <taxon>Acari</taxon>
        <taxon>Acariformes</taxon>
        <taxon>Trombidiformes</taxon>
        <taxon>Prostigmata</taxon>
        <taxon>Eleutherengona</taxon>
        <taxon>Raphignathae</taxon>
        <taxon>Tetranychoidea</taxon>
        <taxon>Tetranychidae</taxon>
        <taxon>Tetranychus</taxon>
    </lineage>
</organism>
<dbReference type="Pfam" id="PF01431">
    <property type="entry name" value="Peptidase_M13"/>
    <property type="match status" value="1"/>
</dbReference>
<dbReference type="InterPro" id="IPR042089">
    <property type="entry name" value="Peptidase_M13_dom_2"/>
</dbReference>
<dbReference type="Gene3D" id="3.40.390.10">
    <property type="entry name" value="Collagenase (Catalytic Domain)"/>
    <property type="match status" value="1"/>
</dbReference>
<comment type="cofactor">
    <cofactor evidence="1">
        <name>Zn(2+)</name>
        <dbReference type="ChEBI" id="CHEBI:29105"/>
    </cofactor>
</comment>
<reference evidence="11" key="2">
    <citation type="submission" date="2015-06" db="UniProtKB">
        <authorList>
            <consortium name="EnsemblMetazoa"/>
        </authorList>
    </citation>
    <scope>IDENTIFICATION</scope>
</reference>
<evidence type="ECO:0000256" key="1">
    <source>
        <dbReference type="ARBA" id="ARBA00001947"/>
    </source>
</evidence>
<name>T1KJU2_TETUR</name>
<dbReference type="Proteomes" id="UP000015104">
    <property type="component" value="Unassembled WGS sequence"/>
</dbReference>
<dbReference type="EMBL" id="CAEY01000168">
    <property type="status" value="NOT_ANNOTATED_CDS"/>
    <property type="molecule type" value="Genomic_DNA"/>
</dbReference>
<reference evidence="12" key="1">
    <citation type="submission" date="2011-08" db="EMBL/GenBank/DDBJ databases">
        <authorList>
            <person name="Rombauts S."/>
        </authorList>
    </citation>
    <scope>NUCLEOTIDE SEQUENCE</scope>
    <source>
        <strain evidence="12">London</strain>
    </source>
</reference>
<keyword evidence="4" id="KW-0479">Metal-binding</keyword>
<evidence type="ECO:0000256" key="4">
    <source>
        <dbReference type="ARBA" id="ARBA00022723"/>
    </source>
</evidence>
<keyword evidence="8" id="KW-0812">Transmembrane</keyword>
<dbReference type="OrthoDB" id="6486093at2759"/>
<dbReference type="KEGG" id="tut:107364705"/>
<evidence type="ECO:0000256" key="2">
    <source>
        <dbReference type="ARBA" id="ARBA00007357"/>
    </source>
</evidence>
<evidence type="ECO:0000256" key="5">
    <source>
        <dbReference type="ARBA" id="ARBA00022801"/>
    </source>
</evidence>
<dbReference type="Gene3D" id="1.10.1380.10">
    <property type="entry name" value="Neutral endopeptidase , domain2"/>
    <property type="match status" value="1"/>
</dbReference>
<dbReference type="PANTHER" id="PTHR11733:SF224">
    <property type="entry name" value="NEPRILYSIN-2"/>
    <property type="match status" value="1"/>
</dbReference>
<comment type="similarity">
    <text evidence="2">Belongs to the peptidase M13 family.</text>
</comment>
<keyword evidence="6" id="KW-0862">Zinc</keyword>
<keyword evidence="8" id="KW-0472">Membrane</keyword>
<dbReference type="InterPro" id="IPR024079">
    <property type="entry name" value="MetalloPept_cat_dom_sf"/>
</dbReference>
<dbReference type="PROSITE" id="PS51885">
    <property type="entry name" value="NEPRILYSIN"/>
    <property type="match status" value="1"/>
</dbReference>
<dbReference type="InterPro" id="IPR008753">
    <property type="entry name" value="Peptidase_M13_N"/>
</dbReference>
<sequence length="766" mass="88173">MKNTNENATNGYNVYKMNDLSNSIITKPNWWHRRTRLERRLISLFIGLTIFILSGIITLTIFIVAKDAKDADDLKYLSSSSNEQYCLTPGCVKAAARILDNLDTSVSPCDDFYDFACGGWIKKKFISEDQTGITQFGAIRDDLNRKLRELVENDGDNSNEAIYFKMMRTVYKQCMNLSEINEQSKGEVIKDIVDLGGWPLIEGPTWREAEFDWIEALKKMRAKGYDHNIFLSIYVSPDVKNNSRHIIEIDQAYLGVPDRKYLLKGMNDSTVKAYYKAIVDSASYIGQNSKEAIEKGASEIIDFETQLAKYSLPSEERRNFTKMYHKIQLIDLKRIGPNIDWPNIVRSMMVVNVSDNEEINVKVPRFLRSVDTLIANTDKRILANYMIWRAVFSALPSAEEPLRKISEAYSRVISGRKTEKPRWDTCMKRLYSSFGTPLSALYVSRNFDEKSRKQAASMVDYIRGQFIASLKKIDWMDEATRAKAIEKAEEMFVQIGYPPELLDESKVMSIYEGINISDDTKYYHNVQKLRKFWTDYGLQKLREPLIKDDWKRFSEAATVNAFNNFIENSIKFPAGILQGVFYDRERPNYLNYGGIGYIIGHEITHGFDDRGRQFDKNGNNRNWWEPETEKNFASRVRCIIEQYGNYTVDEVKEKVNGINTQGENIADNGGLKQAYLGYLKYIEDNGPEPLLPGVSMNQQQLFWIGAANIWCSKLRPQSMKLRIATGVHSPAKFRVNGPLSNMEHFSETFNCPKGSPMNPERKCNVW</sequence>
<feature type="domain" description="Peptidase M13 C-terminal" evidence="9">
    <location>
        <begin position="560"/>
        <end position="765"/>
    </location>
</feature>
<dbReference type="HOGENOM" id="CLU_006187_4_2_1"/>
<dbReference type="GO" id="GO:0046872">
    <property type="term" value="F:metal ion binding"/>
    <property type="evidence" value="ECO:0007669"/>
    <property type="project" value="UniProtKB-KW"/>
</dbReference>
<dbReference type="SUPFAM" id="SSF55486">
    <property type="entry name" value="Metalloproteases ('zincins'), catalytic domain"/>
    <property type="match status" value="1"/>
</dbReference>
<dbReference type="PANTHER" id="PTHR11733">
    <property type="entry name" value="ZINC METALLOPROTEASE FAMILY M13 NEPRILYSIN-RELATED"/>
    <property type="match status" value="1"/>
</dbReference>
<dbReference type="GO" id="GO:0004222">
    <property type="term" value="F:metalloendopeptidase activity"/>
    <property type="evidence" value="ECO:0007669"/>
    <property type="project" value="InterPro"/>
</dbReference>
<protein>
    <submittedName>
        <fullName evidence="11">Uncharacterized protein</fullName>
    </submittedName>
</protein>
<feature type="transmembrane region" description="Helical" evidence="8">
    <location>
        <begin position="41"/>
        <end position="65"/>
    </location>
</feature>
<keyword evidence="8" id="KW-1133">Transmembrane helix</keyword>
<gene>
    <name evidence="11" type="primary">107364705</name>
</gene>
<accession>T1KJU2</accession>
<dbReference type="eggNOG" id="KOG3624">
    <property type="taxonomic scope" value="Eukaryota"/>
</dbReference>
<evidence type="ECO:0000259" key="10">
    <source>
        <dbReference type="Pfam" id="PF05649"/>
    </source>
</evidence>
<keyword evidence="3" id="KW-0645">Protease</keyword>
<dbReference type="InterPro" id="IPR000718">
    <property type="entry name" value="Peptidase_M13"/>
</dbReference>
<keyword evidence="5" id="KW-0378">Hydrolase</keyword>
<proteinExistence type="inferred from homology"/>